<dbReference type="AlphaFoldDB" id="A0A7X0DBG4"/>
<dbReference type="GO" id="GO:0003700">
    <property type="term" value="F:DNA-binding transcription factor activity"/>
    <property type="evidence" value="ECO:0007669"/>
    <property type="project" value="InterPro"/>
</dbReference>
<dbReference type="EMBL" id="JACHEJ010000001">
    <property type="protein sequence ID" value="MBB6178773.1"/>
    <property type="molecule type" value="Genomic_DNA"/>
</dbReference>
<dbReference type="InterPro" id="IPR036390">
    <property type="entry name" value="WH_DNA-bd_sf"/>
</dbReference>
<evidence type="ECO:0000256" key="3">
    <source>
        <dbReference type="ARBA" id="ARBA00023163"/>
    </source>
</evidence>
<dbReference type="CDD" id="cd07377">
    <property type="entry name" value="WHTH_GntR"/>
    <property type="match status" value="1"/>
</dbReference>
<dbReference type="SUPFAM" id="SSF46785">
    <property type="entry name" value="Winged helix' DNA-binding domain"/>
    <property type="match status" value="1"/>
</dbReference>
<dbReference type="Pfam" id="PF07729">
    <property type="entry name" value="FCD"/>
    <property type="match status" value="1"/>
</dbReference>
<dbReference type="SMART" id="SM00345">
    <property type="entry name" value="HTH_GNTR"/>
    <property type="match status" value="1"/>
</dbReference>
<reference evidence="5 6" key="1">
    <citation type="submission" date="2020-08" db="EMBL/GenBank/DDBJ databases">
        <title>Genomic Encyclopedia of Type Strains, Phase IV (KMG-IV): sequencing the most valuable type-strain genomes for metagenomic binning, comparative biology and taxonomic classification.</title>
        <authorList>
            <person name="Goeker M."/>
        </authorList>
    </citation>
    <scope>NUCLEOTIDE SEQUENCE [LARGE SCALE GENOMIC DNA]</scope>
    <source>
        <strain evidence="5 6">DSM 102134</strain>
    </source>
</reference>
<proteinExistence type="predicted"/>
<keyword evidence="2" id="KW-0238">DNA-binding</keyword>
<keyword evidence="6" id="KW-1185">Reference proteome</keyword>
<dbReference type="InterPro" id="IPR011711">
    <property type="entry name" value="GntR_C"/>
</dbReference>
<dbReference type="Gene3D" id="1.10.10.10">
    <property type="entry name" value="Winged helix-like DNA-binding domain superfamily/Winged helix DNA-binding domain"/>
    <property type="match status" value="1"/>
</dbReference>
<protein>
    <submittedName>
        <fullName evidence="5">GntR family transcriptional regulator of vanillate catabolism</fullName>
    </submittedName>
</protein>
<dbReference type="InterPro" id="IPR008920">
    <property type="entry name" value="TF_FadR/GntR_C"/>
</dbReference>
<dbReference type="Gene3D" id="1.20.120.530">
    <property type="entry name" value="GntR ligand-binding domain-like"/>
    <property type="match status" value="1"/>
</dbReference>
<keyword evidence="3" id="KW-0804">Transcription</keyword>
<evidence type="ECO:0000313" key="6">
    <source>
        <dbReference type="Proteomes" id="UP000535501"/>
    </source>
</evidence>
<dbReference type="GO" id="GO:0003677">
    <property type="term" value="F:DNA binding"/>
    <property type="evidence" value="ECO:0007669"/>
    <property type="project" value="UniProtKB-KW"/>
</dbReference>
<keyword evidence="1" id="KW-0805">Transcription regulation</keyword>
<dbReference type="InterPro" id="IPR000524">
    <property type="entry name" value="Tscrpt_reg_HTH_GntR"/>
</dbReference>
<organism evidence="5 6">
    <name type="scientific">Pseudorhizobium flavum</name>
    <dbReference type="NCBI Taxonomy" id="1335061"/>
    <lineage>
        <taxon>Bacteria</taxon>
        <taxon>Pseudomonadati</taxon>
        <taxon>Pseudomonadota</taxon>
        <taxon>Alphaproteobacteria</taxon>
        <taxon>Hyphomicrobiales</taxon>
        <taxon>Rhizobiaceae</taxon>
        <taxon>Rhizobium/Agrobacterium group</taxon>
        <taxon>Pseudorhizobium</taxon>
    </lineage>
</organism>
<evidence type="ECO:0000256" key="2">
    <source>
        <dbReference type="ARBA" id="ARBA00023125"/>
    </source>
</evidence>
<feature type="domain" description="HTH gntR-type" evidence="4">
    <location>
        <begin position="9"/>
        <end position="76"/>
    </location>
</feature>
<dbReference type="PROSITE" id="PS50949">
    <property type="entry name" value="HTH_GNTR"/>
    <property type="match status" value="1"/>
</dbReference>
<dbReference type="SUPFAM" id="SSF48008">
    <property type="entry name" value="GntR ligand-binding domain-like"/>
    <property type="match status" value="1"/>
</dbReference>
<dbReference type="Proteomes" id="UP000535501">
    <property type="component" value="Unassembled WGS sequence"/>
</dbReference>
<name>A0A7X0DBG4_9HYPH</name>
<evidence type="ECO:0000313" key="5">
    <source>
        <dbReference type="EMBL" id="MBB6178773.1"/>
    </source>
</evidence>
<gene>
    <name evidence="5" type="ORF">HNQ75_000716</name>
</gene>
<dbReference type="PANTHER" id="PTHR43537">
    <property type="entry name" value="TRANSCRIPTIONAL REGULATOR, GNTR FAMILY"/>
    <property type="match status" value="1"/>
</dbReference>
<dbReference type="Pfam" id="PF00392">
    <property type="entry name" value="GntR"/>
    <property type="match status" value="1"/>
</dbReference>
<dbReference type="PANTHER" id="PTHR43537:SF49">
    <property type="entry name" value="TRANSCRIPTIONAL REGULATORY PROTEIN"/>
    <property type="match status" value="1"/>
</dbReference>
<dbReference type="SMART" id="SM00895">
    <property type="entry name" value="FCD"/>
    <property type="match status" value="1"/>
</dbReference>
<comment type="caution">
    <text evidence="5">The sequence shown here is derived from an EMBL/GenBank/DDBJ whole genome shotgun (WGS) entry which is preliminary data.</text>
</comment>
<evidence type="ECO:0000256" key="1">
    <source>
        <dbReference type="ARBA" id="ARBA00023015"/>
    </source>
</evidence>
<sequence>MSIEDTGRTTHTLAALMELRKRILNGDFPGGTRLFEVPLAETLQISRTPIREAMSRLAEEGLLDRLANGGFVVRSFTFADVVDAIELRGVLEGTAARLAAERGAPARRLQEMEEVLIQLDDCFGAAPNDVDFEAYSELNGQFHRILVELSGSAVLQREIDRATRLPFASPSAFLSDRTNIDVFRQSLHVAQEQHRALVSAIGSREGTRAEFIAREHARIARRNLEYVTLEDPDLILRVPGLALLNS</sequence>
<evidence type="ECO:0000259" key="4">
    <source>
        <dbReference type="PROSITE" id="PS50949"/>
    </source>
</evidence>
<accession>A0A7X0DBG4</accession>
<dbReference type="InterPro" id="IPR036388">
    <property type="entry name" value="WH-like_DNA-bd_sf"/>
</dbReference>
<dbReference type="RefSeq" id="WP_077546498.1">
    <property type="nucleotide sequence ID" value="NZ_JACHEJ010000001.1"/>
</dbReference>